<feature type="transmembrane region" description="Helical" evidence="1">
    <location>
        <begin position="75"/>
        <end position="92"/>
    </location>
</feature>
<reference evidence="2 3" key="1">
    <citation type="submission" date="2019-11" db="EMBL/GenBank/DDBJ databases">
        <title>Gordonia sp. nov., a novel actinobacterium isolated from mangrove soil in Hainan.</title>
        <authorList>
            <person name="Huang X."/>
            <person name="Xie Y."/>
            <person name="Chu X."/>
            <person name="Xiao K."/>
        </authorList>
    </citation>
    <scope>NUCLEOTIDE SEQUENCE [LARGE SCALE GENOMIC DNA]</scope>
    <source>
        <strain evidence="2 3">HNM0687</strain>
    </source>
</reference>
<dbReference type="AlphaFoldDB" id="A0A6L7GLA8"/>
<keyword evidence="1" id="KW-0812">Transmembrane</keyword>
<keyword evidence="1" id="KW-0472">Membrane</keyword>
<evidence type="ECO:0000256" key="1">
    <source>
        <dbReference type="SAM" id="Phobius"/>
    </source>
</evidence>
<gene>
    <name evidence="2" type="ORF">GIY30_04830</name>
</gene>
<feature type="transmembrane region" description="Helical" evidence="1">
    <location>
        <begin position="12"/>
        <end position="32"/>
    </location>
</feature>
<evidence type="ECO:0008006" key="4">
    <source>
        <dbReference type="Google" id="ProtNLM"/>
    </source>
</evidence>
<name>A0A6L7GLA8_9ACTN</name>
<evidence type="ECO:0000313" key="2">
    <source>
        <dbReference type="EMBL" id="MXP20684.1"/>
    </source>
</evidence>
<accession>A0A6L7GLA8</accession>
<feature type="transmembrane region" description="Helical" evidence="1">
    <location>
        <begin position="44"/>
        <end position="68"/>
    </location>
</feature>
<sequence length="144" mass="14987">MTQRPPTTVRAAGAVTALEGAVAVIVAVVLAIREAAGHQEAFISGYGTAAWFGIIGGGVLIGGIALLTGRRWGRAIAVVAQILLLPVAYALLTDSNQPWFGVPLAIAALAVLVLIFSPASTRWLVGEYSADDTSAPEAKPRRRR</sequence>
<evidence type="ECO:0000313" key="3">
    <source>
        <dbReference type="Proteomes" id="UP000475545"/>
    </source>
</evidence>
<dbReference type="Proteomes" id="UP000475545">
    <property type="component" value="Unassembled WGS sequence"/>
</dbReference>
<proteinExistence type="predicted"/>
<keyword evidence="3" id="KW-1185">Reference proteome</keyword>
<dbReference type="EMBL" id="WMBR01000001">
    <property type="protein sequence ID" value="MXP20684.1"/>
    <property type="molecule type" value="Genomic_DNA"/>
</dbReference>
<protein>
    <recommendedName>
        <fullName evidence="4">Integral membrane protein</fullName>
    </recommendedName>
</protein>
<comment type="caution">
    <text evidence="2">The sequence shown here is derived from an EMBL/GenBank/DDBJ whole genome shotgun (WGS) entry which is preliminary data.</text>
</comment>
<keyword evidence="1" id="KW-1133">Transmembrane helix</keyword>
<organism evidence="2 3">
    <name type="scientific">Gordonia mangrovi</name>
    <dbReference type="NCBI Taxonomy" id="2665643"/>
    <lineage>
        <taxon>Bacteria</taxon>
        <taxon>Bacillati</taxon>
        <taxon>Actinomycetota</taxon>
        <taxon>Actinomycetes</taxon>
        <taxon>Mycobacteriales</taxon>
        <taxon>Gordoniaceae</taxon>
        <taxon>Gordonia</taxon>
    </lineage>
</organism>
<feature type="transmembrane region" description="Helical" evidence="1">
    <location>
        <begin position="98"/>
        <end position="116"/>
    </location>
</feature>